<evidence type="ECO:0000256" key="11">
    <source>
        <dbReference type="ARBA" id="ARBA00022839"/>
    </source>
</evidence>
<evidence type="ECO:0000256" key="1">
    <source>
        <dbReference type="ARBA" id="ARBA00001663"/>
    </source>
</evidence>
<evidence type="ECO:0000256" key="16">
    <source>
        <dbReference type="ARBA" id="ARBA00023163"/>
    </source>
</evidence>
<dbReference type="GO" id="GO:0005737">
    <property type="term" value="C:cytoplasm"/>
    <property type="evidence" value="ECO:0007669"/>
    <property type="project" value="UniProtKB-SubCell"/>
</dbReference>
<dbReference type="PANTHER" id="PTHR10797">
    <property type="entry name" value="CCR4-NOT TRANSCRIPTION COMPLEX SUBUNIT"/>
    <property type="match status" value="1"/>
</dbReference>
<keyword evidence="11" id="KW-0269">Exonuclease</keyword>
<organism evidence="19 20">
    <name type="scientific">Phellinidium pouzarii</name>
    <dbReference type="NCBI Taxonomy" id="167371"/>
    <lineage>
        <taxon>Eukaryota</taxon>
        <taxon>Fungi</taxon>
        <taxon>Dikarya</taxon>
        <taxon>Basidiomycota</taxon>
        <taxon>Agaricomycotina</taxon>
        <taxon>Agaricomycetes</taxon>
        <taxon>Hymenochaetales</taxon>
        <taxon>Hymenochaetaceae</taxon>
        <taxon>Phellinidium</taxon>
    </lineage>
</organism>
<dbReference type="OrthoDB" id="1164111at2759"/>
<evidence type="ECO:0000256" key="8">
    <source>
        <dbReference type="ARBA" id="ARBA00022722"/>
    </source>
</evidence>
<dbReference type="GO" id="GO:0003723">
    <property type="term" value="F:RNA binding"/>
    <property type="evidence" value="ECO:0007669"/>
    <property type="project" value="UniProtKB-KW"/>
</dbReference>
<comment type="caution">
    <text evidence="19">The sequence shown here is derived from an EMBL/GenBank/DDBJ whole genome shotgun (WGS) entry which is preliminary data.</text>
</comment>
<dbReference type="GO" id="GO:0006417">
    <property type="term" value="P:regulation of translation"/>
    <property type="evidence" value="ECO:0007669"/>
    <property type="project" value="UniProtKB-KW"/>
</dbReference>
<dbReference type="InterPro" id="IPR012337">
    <property type="entry name" value="RNaseH-like_sf"/>
</dbReference>
<evidence type="ECO:0000313" key="20">
    <source>
        <dbReference type="Proteomes" id="UP000308199"/>
    </source>
</evidence>
<name>A0A4S4L9U3_9AGAM</name>
<dbReference type="EMBL" id="SGPK01000099">
    <property type="protein sequence ID" value="THH08456.1"/>
    <property type="molecule type" value="Genomic_DNA"/>
</dbReference>
<evidence type="ECO:0000256" key="6">
    <source>
        <dbReference type="ARBA" id="ARBA00022490"/>
    </source>
</evidence>
<evidence type="ECO:0000256" key="9">
    <source>
        <dbReference type="ARBA" id="ARBA00022723"/>
    </source>
</evidence>
<dbReference type="GO" id="GO:0046872">
    <property type="term" value="F:metal ion binding"/>
    <property type="evidence" value="ECO:0007669"/>
    <property type="project" value="UniProtKB-KW"/>
</dbReference>
<evidence type="ECO:0000256" key="3">
    <source>
        <dbReference type="ARBA" id="ARBA00004496"/>
    </source>
</evidence>
<evidence type="ECO:0000256" key="12">
    <source>
        <dbReference type="ARBA" id="ARBA00022845"/>
    </source>
</evidence>
<evidence type="ECO:0000256" key="17">
    <source>
        <dbReference type="ARBA" id="ARBA00023242"/>
    </source>
</evidence>
<feature type="region of interest" description="Disordered" evidence="18">
    <location>
        <begin position="298"/>
        <end position="343"/>
    </location>
</feature>
<evidence type="ECO:0000256" key="4">
    <source>
        <dbReference type="ARBA" id="ARBA00008372"/>
    </source>
</evidence>
<comment type="similarity">
    <text evidence="4">Belongs to the CAF1 family.</text>
</comment>
<keyword evidence="8" id="KW-0540">Nuclease</keyword>
<dbReference type="InterPro" id="IPR039637">
    <property type="entry name" value="CNOT7/CNOT8/Pop2"/>
</dbReference>
<comment type="catalytic activity">
    <reaction evidence="1">
        <text>Exonucleolytic cleavage of poly(A) to 5'-AMP.</text>
        <dbReference type="EC" id="3.1.13.4"/>
    </reaction>
</comment>
<dbReference type="GO" id="GO:0031047">
    <property type="term" value="P:regulatory ncRNA-mediated gene silencing"/>
    <property type="evidence" value="ECO:0007669"/>
    <property type="project" value="UniProtKB-KW"/>
</dbReference>
<reference evidence="19 20" key="1">
    <citation type="submission" date="2019-02" db="EMBL/GenBank/DDBJ databases">
        <title>Genome sequencing of the rare red list fungi Phellinidium pouzarii.</title>
        <authorList>
            <person name="Buettner E."/>
            <person name="Kellner H."/>
        </authorList>
    </citation>
    <scope>NUCLEOTIDE SEQUENCE [LARGE SCALE GENOMIC DNA]</scope>
    <source>
        <strain evidence="19 20">DSM 108285</strain>
    </source>
</reference>
<evidence type="ECO:0000256" key="5">
    <source>
        <dbReference type="ARBA" id="ARBA00012161"/>
    </source>
</evidence>
<sequence>MAARIRDVWASNLDIEMSTIRDAIERYPYVAMDTEFPGVVARPIGSFRTSSDYHYQTMRCNVDLLKIIQIGITLCNEDGELPDDICTWQFNFHFDMSEDMFSQESIELLHKSGIDFQRHQSEGIQPNDFAELLITSGLVLCDEAKWISFHSGYDFGYLVRLLSCINLPTTEDQFFDLFSLWFPIVYDVKYMMRACKGLKGGLQEVADDLGVMRIGPSHQAGSDSLLTAATFFKMRELYFNDHIDDGEYNGKLYGLGKTVLATNGSLDTQSALGIGMALGLRSGATIAERERTPLLREQNAVGQGQQQQQGGGQQQGMSMGGGPGMIGGTPLQTPGGPMSGAFPNSLGTQYGAIPVNVNGTYHLRQIGVGGDR</sequence>
<dbReference type="FunFam" id="3.30.420.10:FF:000005">
    <property type="entry name" value="CCR4-NOT transcription complex subunit 7"/>
    <property type="match status" value="1"/>
</dbReference>
<accession>A0A4S4L9U3</accession>
<evidence type="ECO:0000313" key="19">
    <source>
        <dbReference type="EMBL" id="THH08456.1"/>
    </source>
</evidence>
<comment type="subcellular location">
    <subcellularLocation>
        <location evidence="3">Cytoplasm</location>
    </subcellularLocation>
    <subcellularLocation>
        <location evidence="2">Nucleus</location>
    </subcellularLocation>
</comment>
<keyword evidence="15" id="KW-0943">RNA-mediated gene silencing</keyword>
<dbReference type="GO" id="GO:0004535">
    <property type="term" value="F:poly(A)-specific ribonuclease activity"/>
    <property type="evidence" value="ECO:0007669"/>
    <property type="project" value="UniProtKB-EC"/>
</dbReference>
<keyword evidence="17" id="KW-0539">Nucleus</keyword>
<dbReference type="AlphaFoldDB" id="A0A4S4L9U3"/>
<dbReference type="InterPro" id="IPR006941">
    <property type="entry name" value="RNase_CAF1"/>
</dbReference>
<keyword evidence="6" id="KW-0963">Cytoplasm</keyword>
<keyword evidence="14" id="KW-0805">Transcription regulation</keyword>
<evidence type="ECO:0000256" key="15">
    <source>
        <dbReference type="ARBA" id="ARBA00023158"/>
    </source>
</evidence>
<keyword evidence="9" id="KW-0479">Metal-binding</keyword>
<evidence type="ECO:0000256" key="2">
    <source>
        <dbReference type="ARBA" id="ARBA00004123"/>
    </source>
</evidence>
<keyword evidence="7" id="KW-0678">Repressor</keyword>
<dbReference type="Pfam" id="PF04857">
    <property type="entry name" value="CAF1"/>
    <property type="match status" value="2"/>
</dbReference>
<protein>
    <recommendedName>
        <fullName evidence="5">poly(A)-specific ribonuclease</fullName>
        <ecNumber evidence="5">3.1.13.4</ecNumber>
    </recommendedName>
</protein>
<evidence type="ECO:0000256" key="7">
    <source>
        <dbReference type="ARBA" id="ARBA00022491"/>
    </source>
</evidence>
<dbReference type="GO" id="GO:0030014">
    <property type="term" value="C:CCR4-NOT complex"/>
    <property type="evidence" value="ECO:0007669"/>
    <property type="project" value="InterPro"/>
</dbReference>
<keyword evidence="20" id="KW-1185">Reference proteome</keyword>
<dbReference type="EC" id="3.1.13.4" evidence="5"/>
<proteinExistence type="inferred from homology"/>
<dbReference type="Proteomes" id="UP000308199">
    <property type="component" value="Unassembled WGS sequence"/>
</dbReference>
<evidence type="ECO:0000256" key="10">
    <source>
        <dbReference type="ARBA" id="ARBA00022801"/>
    </source>
</evidence>
<dbReference type="SUPFAM" id="SSF53098">
    <property type="entry name" value="Ribonuclease H-like"/>
    <property type="match status" value="1"/>
</dbReference>
<dbReference type="Gene3D" id="3.30.420.10">
    <property type="entry name" value="Ribonuclease H-like superfamily/Ribonuclease H"/>
    <property type="match status" value="1"/>
</dbReference>
<keyword evidence="12" id="KW-0810">Translation regulation</keyword>
<evidence type="ECO:0000256" key="14">
    <source>
        <dbReference type="ARBA" id="ARBA00023015"/>
    </source>
</evidence>
<gene>
    <name evidence="19" type="ORF">EW145_g2698</name>
</gene>
<feature type="compositionally biased region" description="Gly residues" evidence="18">
    <location>
        <begin position="309"/>
        <end position="327"/>
    </location>
</feature>
<keyword evidence="16" id="KW-0804">Transcription</keyword>
<evidence type="ECO:0000256" key="18">
    <source>
        <dbReference type="SAM" id="MobiDB-lite"/>
    </source>
</evidence>
<dbReference type="InterPro" id="IPR036397">
    <property type="entry name" value="RNaseH_sf"/>
</dbReference>
<dbReference type="GO" id="GO:0005634">
    <property type="term" value="C:nucleus"/>
    <property type="evidence" value="ECO:0007669"/>
    <property type="project" value="UniProtKB-SubCell"/>
</dbReference>
<evidence type="ECO:0000256" key="13">
    <source>
        <dbReference type="ARBA" id="ARBA00022884"/>
    </source>
</evidence>
<keyword evidence="13" id="KW-0694">RNA-binding</keyword>
<keyword evidence="10" id="KW-0378">Hydrolase</keyword>